<proteinExistence type="predicted"/>
<dbReference type="STRING" id="1134406.ADN00_03595"/>
<feature type="transmembrane region" description="Helical" evidence="1">
    <location>
        <begin position="6"/>
        <end position="25"/>
    </location>
</feature>
<keyword evidence="3" id="KW-1185">Reference proteome</keyword>
<feature type="transmembrane region" description="Helical" evidence="1">
    <location>
        <begin position="165"/>
        <end position="185"/>
    </location>
</feature>
<comment type="caution">
    <text evidence="2">The sequence shown here is derived from an EMBL/GenBank/DDBJ whole genome shotgun (WGS) entry which is preliminary data.</text>
</comment>
<feature type="transmembrane region" description="Helical" evidence="1">
    <location>
        <begin position="37"/>
        <end position="68"/>
    </location>
</feature>
<keyword evidence="1" id="KW-1133">Transmembrane helix</keyword>
<organism evidence="2 3">
    <name type="scientific">Ornatilinea apprima</name>
    <dbReference type="NCBI Taxonomy" id="1134406"/>
    <lineage>
        <taxon>Bacteria</taxon>
        <taxon>Bacillati</taxon>
        <taxon>Chloroflexota</taxon>
        <taxon>Anaerolineae</taxon>
        <taxon>Anaerolineales</taxon>
        <taxon>Anaerolineaceae</taxon>
        <taxon>Ornatilinea</taxon>
    </lineage>
</organism>
<evidence type="ECO:0000313" key="3">
    <source>
        <dbReference type="Proteomes" id="UP000050417"/>
    </source>
</evidence>
<dbReference type="Proteomes" id="UP000050417">
    <property type="component" value="Unassembled WGS sequence"/>
</dbReference>
<dbReference type="AlphaFoldDB" id="A0A0P6Y1Y9"/>
<reference evidence="2 3" key="1">
    <citation type="submission" date="2015-07" db="EMBL/GenBank/DDBJ databases">
        <title>Genome sequence of Ornatilinea apprima DSM 23815.</title>
        <authorList>
            <person name="Hemp J."/>
            <person name="Ward L.M."/>
            <person name="Pace L.A."/>
            <person name="Fischer W.W."/>
        </authorList>
    </citation>
    <scope>NUCLEOTIDE SEQUENCE [LARGE SCALE GENOMIC DNA]</scope>
    <source>
        <strain evidence="2 3">P3M-1</strain>
    </source>
</reference>
<evidence type="ECO:0000313" key="2">
    <source>
        <dbReference type="EMBL" id="KPL78987.1"/>
    </source>
</evidence>
<feature type="transmembrane region" description="Helical" evidence="1">
    <location>
        <begin position="118"/>
        <end position="136"/>
    </location>
</feature>
<dbReference type="EMBL" id="LGCL01000015">
    <property type="protein sequence ID" value="KPL78987.1"/>
    <property type="molecule type" value="Genomic_DNA"/>
</dbReference>
<keyword evidence="1" id="KW-0812">Transmembrane</keyword>
<dbReference type="OrthoDB" id="165690at2"/>
<evidence type="ECO:0000256" key="1">
    <source>
        <dbReference type="SAM" id="Phobius"/>
    </source>
</evidence>
<feature type="transmembrane region" description="Helical" evidence="1">
    <location>
        <begin position="142"/>
        <end position="160"/>
    </location>
</feature>
<accession>A0A0P6Y1Y9</accession>
<gene>
    <name evidence="2" type="ORF">ADN00_03595</name>
</gene>
<name>A0A0P6Y1Y9_9CHLR</name>
<sequence length="194" mass="21040">MLTIHVLPVFFLIASSILILLAHRWRNFLIGLAVQYIGIFWLVALEWPVGLAAVKLVVGWMAGAMLAANHLEEEVVESDPLSNVSGKIFRVLAAVIVWVLMFSIAPEIQRWIPGRDEMLWGGLVLVGTGLLQLGLFNTPLRVSLGLLTVLGGFEVLYAVVETSILVTGLLAMANLGIALVGAYLISVPELEVSE</sequence>
<keyword evidence="1" id="KW-0472">Membrane</keyword>
<protein>
    <submittedName>
        <fullName evidence="2">Uncharacterized protein</fullName>
    </submittedName>
</protein>
<feature type="transmembrane region" description="Helical" evidence="1">
    <location>
        <begin position="88"/>
        <end position="106"/>
    </location>
</feature>
<dbReference type="RefSeq" id="WP_075061597.1">
    <property type="nucleotide sequence ID" value="NZ_LGCL01000015.1"/>
</dbReference>